<feature type="domain" description="C2H2-type" evidence="2">
    <location>
        <begin position="199"/>
        <end position="227"/>
    </location>
</feature>
<keyword evidence="4" id="KW-1185">Reference proteome</keyword>
<evidence type="ECO:0000313" key="3">
    <source>
        <dbReference type="EMBL" id="KAJ3510474.1"/>
    </source>
</evidence>
<dbReference type="InterPro" id="IPR013087">
    <property type="entry name" value="Znf_C2H2_type"/>
</dbReference>
<reference evidence="3" key="1">
    <citation type="submission" date="2022-07" db="EMBL/GenBank/DDBJ databases">
        <title>Genome Sequence of Agrocybe chaxingu.</title>
        <authorList>
            <person name="Buettner E."/>
        </authorList>
    </citation>
    <scope>NUCLEOTIDE SEQUENCE</scope>
    <source>
        <strain evidence="3">MP-N11</strain>
    </source>
</reference>
<protein>
    <recommendedName>
        <fullName evidence="2">C2H2-type domain-containing protein</fullName>
    </recommendedName>
</protein>
<dbReference type="PROSITE" id="PS50157">
    <property type="entry name" value="ZINC_FINGER_C2H2_2"/>
    <property type="match status" value="1"/>
</dbReference>
<keyword evidence="1" id="KW-0862">Zinc</keyword>
<dbReference type="OrthoDB" id="10305285at2759"/>
<dbReference type="Gene3D" id="3.30.160.60">
    <property type="entry name" value="Classic Zinc Finger"/>
    <property type="match status" value="1"/>
</dbReference>
<dbReference type="EMBL" id="JANKHO010000396">
    <property type="protein sequence ID" value="KAJ3510474.1"/>
    <property type="molecule type" value="Genomic_DNA"/>
</dbReference>
<dbReference type="PROSITE" id="PS00028">
    <property type="entry name" value="ZINC_FINGER_C2H2_1"/>
    <property type="match status" value="1"/>
</dbReference>
<comment type="caution">
    <text evidence="3">The sequence shown here is derived from an EMBL/GenBank/DDBJ whole genome shotgun (WGS) entry which is preliminary data.</text>
</comment>
<evidence type="ECO:0000256" key="1">
    <source>
        <dbReference type="PROSITE-ProRule" id="PRU00042"/>
    </source>
</evidence>
<name>A0A9W8MVR6_9AGAR</name>
<evidence type="ECO:0000313" key="4">
    <source>
        <dbReference type="Proteomes" id="UP001148786"/>
    </source>
</evidence>
<sequence length="240" mass="27320">MSCDELSPTEWFLYTLELIDLIVAAEKNPPRQGYVISPEEQALLNEISQPAAGVLAGLKVGCQFLSTPVVWDAAPPTNGYINPTQMHLTYTYPVPHQQPSAPQRNFYMPEELRRFKDTISTCKWDNCGMFIPNHADALWKHLCAHHGLPTPPPGVPSASAQKYYIICLWSGCGHKVEYRGRSATLARHIQRCHFRMRDLLCPHCPKVVFHPKEMREHIRKNHPGKKNVDIFGPWLKDVIC</sequence>
<gene>
    <name evidence="3" type="ORF">NLJ89_g4647</name>
</gene>
<organism evidence="3 4">
    <name type="scientific">Agrocybe chaxingu</name>
    <dbReference type="NCBI Taxonomy" id="84603"/>
    <lineage>
        <taxon>Eukaryota</taxon>
        <taxon>Fungi</taxon>
        <taxon>Dikarya</taxon>
        <taxon>Basidiomycota</taxon>
        <taxon>Agaricomycotina</taxon>
        <taxon>Agaricomycetes</taxon>
        <taxon>Agaricomycetidae</taxon>
        <taxon>Agaricales</taxon>
        <taxon>Agaricineae</taxon>
        <taxon>Strophariaceae</taxon>
        <taxon>Agrocybe</taxon>
    </lineage>
</organism>
<dbReference type="GO" id="GO:0008270">
    <property type="term" value="F:zinc ion binding"/>
    <property type="evidence" value="ECO:0007669"/>
    <property type="project" value="UniProtKB-KW"/>
</dbReference>
<keyword evidence="1" id="KW-0479">Metal-binding</keyword>
<dbReference type="AlphaFoldDB" id="A0A9W8MVR6"/>
<accession>A0A9W8MVR6</accession>
<proteinExistence type="predicted"/>
<dbReference type="Proteomes" id="UP001148786">
    <property type="component" value="Unassembled WGS sequence"/>
</dbReference>
<dbReference type="SMART" id="SM00355">
    <property type="entry name" value="ZnF_C2H2"/>
    <property type="match status" value="3"/>
</dbReference>
<evidence type="ECO:0000259" key="2">
    <source>
        <dbReference type="PROSITE" id="PS50157"/>
    </source>
</evidence>
<keyword evidence="1" id="KW-0863">Zinc-finger</keyword>